<feature type="chain" id="PRO_5030931702" description="Glucans biosynthesis protein D" evidence="7">
    <location>
        <begin position="29"/>
        <end position="550"/>
    </location>
</feature>
<comment type="subcellular location">
    <subcellularLocation>
        <location evidence="1">Periplasm</location>
    </subcellularLocation>
</comment>
<dbReference type="PROSITE" id="PS51318">
    <property type="entry name" value="TAT"/>
    <property type="match status" value="1"/>
</dbReference>
<dbReference type="InterPro" id="IPR014718">
    <property type="entry name" value="GH-type_carb-bd"/>
</dbReference>
<name>A0A7Y8BUG6_9PSED</name>
<dbReference type="SUPFAM" id="SSF81296">
    <property type="entry name" value="E set domains"/>
    <property type="match status" value="1"/>
</dbReference>
<sequence>MFTRRSFLAFAALSPLFAALGPRQSALADEPLKLGDPAPFSFDSLIKRAEETALKPYVLTPTVPVQLLSRIDYEAHGKIRFNPDHALFARGPGQFPVTFFHLGTFFRFPVRMHLVKQGNAQEILYDEAYFDMPADSPARQLPANSGFAGFRIQESRLGHEKNLDWQQNDWLAFLGASYFRAIGELYQYGLSARGIALEVAQASTAEEFPNFSNIWFESPSDDHSRSMTLYALLEGPSICGAYRFVIQRDKGVVMDIETALFLRQNVGRFGIAPLTSMHWFSEAAKPTAADWRPEVHDSDGLALWTGSGERIWRPLNNPPRTMASAFSDQHPKGFGLLQRDRNFDHYLDGVHYERRPSLWVEPLGDWGEGSVQLVEIPTDDEIHDNIVAMWVPKEPAEAGNRYRLSYRLHWLADEPYPSPLARCVATRLGNGGQPGQPRPKGVRKFVVEFKGAPLEKLASGVKPEAVLGSSRGTFSNVFTEAVPDGVIGHWRAEFDLSVEGQDPVEMRLFLRLDDKTLSETWLYQYHPFDSRPGAIARQASEITALPGHRV</sequence>
<dbReference type="PIRSF" id="PIRSF006281">
    <property type="entry name" value="MdoG"/>
    <property type="match status" value="1"/>
</dbReference>
<evidence type="ECO:0000313" key="9">
    <source>
        <dbReference type="EMBL" id="NWB87752.1"/>
    </source>
</evidence>
<evidence type="ECO:0000256" key="5">
    <source>
        <dbReference type="ARBA" id="ARBA00022729"/>
    </source>
</evidence>
<dbReference type="InterPro" id="IPR006311">
    <property type="entry name" value="TAT_signal"/>
</dbReference>
<dbReference type="FunFam" id="2.70.98.10:FF:000001">
    <property type="entry name" value="Glucans biosynthesis protein G"/>
    <property type="match status" value="1"/>
</dbReference>
<evidence type="ECO:0000256" key="6">
    <source>
        <dbReference type="ARBA" id="ARBA00022764"/>
    </source>
</evidence>
<dbReference type="InterPro" id="IPR011013">
    <property type="entry name" value="Gal_mutarotase_sf_dom"/>
</dbReference>
<evidence type="ECO:0000256" key="1">
    <source>
        <dbReference type="ARBA" id="ARBA00004418"/>
    </source>
</evidence>
<comment type="pathway">
    <text evidence="2">Glycan metabolism; osmoregulated periplasmic glucan (OPG) biosynthesis.</text>
</comment>
<dbReference type="UniPathway" id="UPA00637"/>
<dbReference type="InterPro" id="IPR014438">
    <property type="entry name" value="Glucan_biosyn_MdoG/MdoD"/>
</dbReference>
<dbReference type="InterPro" id="IPR013783">
    <property type="entry name" value="Ig-like_fold"/>
</dbReference>
<comment type="similarity">
    <text evidence="3">Belongs to the OpgD/OpgG family.</text>
</comment>
<reference evidence="9 10" key="1">
    <citation type="submission" date="2020-04" db="EMBL/GenBank/DDBJ databases">
        <title>Molecular characterization of pseudomonads from Agaricus bisporus reveal novel blotch 2 pathogens in Western Europe.</title>
        <authorList>
            <person name="Taparia T."/>
            <person name="Krijger M."/>
            <person name="Haynes E."/>
            <person name="Elpinstone J.G."/>
            <person name="Noble R."/>
            <person name="Van Der Wolf J."/>
        </authorList>
    </citation>
    <scope>NUCLEOTIDE SEQUENCE [LARGE SCALE GENOMIC DNA]</scope>
    <source>
        <strain evidence="9 10">G9001</strain>
    </source>
</reference>
<dbReference type="GO" id="GO:0030288">
    <property type="term" value="C:outer membrane-bounded periplasmic space"/>
    <property type="evidence" value="ECO:0007669"/>
    <property type="project" value="TreeGrafter"/>
</dbReference>
<dbReference type="InterPro" id="IPR014756">
    <property type="entry name" value="Ig_E-set"/>
</dbReference>
<dbReference type="Gene3D" id="2.70.98.10">
    <property type="match status" value="1"/>
</dbReference>
<comment type="caution">
    <text evidence="9">The sequence shown here is derived from an EMBL/GenBank/DDBJ whole genome shotgun (WGS) entry which is preliminary data.</text>
</comment>
<keyword evidence="5 7" id="KW-0732">Signal</keyword>
<dbReference type="GO" id="GO:0030246">
    <property type="term" value="F:carbohydrate binding"/>
    <property type="evidence" value="ECO:0007669"/>
    <property type="project" value="InterPro"/>
</dbReference>
<dbReference type="GO" id="GO:0003824">
    <property type="term" value="F:catalytic activity"/>
    <property type="evidence" value="ECO:0007669"/>
    <property type="project" value="InterPro"/>
</dbReference>
<dbReference type="SUPFAM" id="SSF74650">
    <property type="entry name" value="Galactose mutarotase-like"/>
    <property type="match status" value="1"/>
</dbReference>
<dbReference type="PANTHER" id="PTHR30504">
    <property type="entry name" value="GLUCANS BIOSYNTHESIS PROTEIN"/>
    <property type="match status" value="1"/>
</dbReference>
<dbReference type="Pfam" id="PF04349">
    <property type="entry name" value="MdoG"/>
    <property type="match status" value="1"/>
</dbReference>
<gene>
    <name evidence="9" type="ORF">HX830_23045</name>
</gene>
<keyword evidence="6" id="KW-0574">Periplasm</keyword>
<accession>A0A7Y8BUG6</accession>
<evidence type="ECO:0000259" key="8">
    <source>
        <dbReference type="Pfam" id="PF04349"/>
    </source>
</evidence>
<dbReference type="Gene3D" id="2.60.40.10">
    <property type="entry name" value="Immunoglobulins"/>
    <property type="match status" value="1"/>
</dbReference>
<evidence type="ECO:0000256" key="3">
    <source>
        <dbReference type="ARBA" id="ARBA00009284"/>
    </source>
</evidence>
<dbReference type="AlphaFoldDB" id="A0A7Y8BUG6"/>
<evidence type="ECO:0000256" key="7">
    <source>
        <dbReference type="SAM" id="SignalP"/>
    </source>
</evidence>
<evidence type="ECO:0000313" key="10">
    <source>
        <dbReference type="Proteomes" id="UP000522864"/>
    </source>
</evidence>
<feature type="signal peptide" evidence="7">
    <location>
        <begin position="1"/>
        <end position="28"/>
    </location>
</feature>
<feature type="domain" description="Glucan biosynthesis periplasmic MdoG C-terminal" evidence="8">
    <location>
        <begin position="40"/>
        <end position="525"/>
    </location>
</feature>
<evidence type="ECO:0000256" key="4">
    <source>
        <dbReference type="ARBA" id="ARBA00015372"/>
    </source>
</evidence>
<dbReference type="GO" id="GO:0051274">
    <property type="term" value="P:beta-glucan biosynthetic process"/>
    <property type="evidence" value="ECO:0007669"/>
    <property type="project" value="TreeGrafter"/>
</dbReference>
<dbReference type="EMBL" id="JACAQA010000019">
    <property type="protein sequence ID" value="NWB87752.1"/>
    <property type="molecule type" value="Genomic_DNA"/>
</dbReference>
<dbReference type="PANTHER" id="PTHR30504:SF3">
    <property type="entry name" value="GLUCANS BIOSYNTHESIS PROTEIN D"/>
    <property type="match status" value="1"/>
</dbReference>
<evidence type="ECO:0000256" key="2">
    <source>
        <dbReference type="ARBA" id="ARBA00005001"/>
    </source>
</evidence>
<dbReference type="InterPro" id="IPR007444">
    <property type="entry name" value="Glucan_biosyn_MdoG_C"/>
</dbReference>
<protein>
    <recommendedName>
        <fullName evidence="4">Glucans biosynthesis protein D</fullName>
    </recommendedName>
</protein>
<proteinExistence type="inferred from homology"/>
<dbReference type="Proteomes" id="UP000522864">
    <property type="component" value="Unassembled WGS sequence"/>
</dbReference>
<organism evidence="9 10">
    <name type="scientific">Pseudomonas gingeri</name>
    <dbReference type="NCBI Taxonomy" id="117681"/>
    <lineage>
        <taxon>Bacteria</taxon>
        <taxon>Pseudomonadati</taxon>
        <taxon>Pseudomonadota</taxon>
        <taxon>Gammaproteobacteria</taxon>
        <taxon>Pseudomonadales</taxon>
        <taxon>Pseudomonadaceae</taxon>
        <taxon>Pseudomonas</taxon>
    </lineage>
</organism>